<name>A0A7W7CS32_9ACTN</name>
<sequence>MAELTLLGLRVVVEVARWGSFTGAARSLGYTQSAISRQIGVVEAAVGSPLFERQARGVLPTTAGHALLRHARQVLAHIEAAEREMAGLRDQVAGHLTVSAYPTAAAGVVPRAVSRLRAEHPALTVAVWEASSPAQLLRLRAGGADVAVMAAGPGLPEYDLDGLRVDVVTTRRALGVAISADHPLAAHAEVHIDDLAQEAWIVGVGREGEPQFGPWPTLAGARIGGQAHGWPARLGLVAAGIGVTVMPGMAADIVPAGVRWLPVIDPHLVHRRDTLIVTAANRSPGVVAVVAALQDELRQYTTAGESEPAEPRPPQR</sequence>
<dbReference type="FunFam" id="1.10.10.10:FF:000001">
    <property type="entry name" value="LysR family transcriptional regulator"/>
    <property type="match status" value="1"/>
</dbReference>
<dbReference type="Pfam" id="PF03466">
    <property type="entry name" value="LysR_substrate"/>
    <property type="match status" value="1"/>
</dbReference>
<reference evidence="6 7" key="1">
    <citation type="submission" date="2020-08" db="EMBL/GenBank/DDBJ databases">
        <title>Sequencing the genomes of 1000 actinobacteria strains.</title>
        <authorList>
            <person name="Klenk H.-P."/>
        </authorList>
    </citation>
    <scope>NUCLEOTIDE SEQUENCE [LARGE SCALE GENOMIC DNA]</scope>
    <source>
        <strain evidence="6 7">DSM 45518</strain>
    </source>
</reference>
<keyword evidence="4" id="KW-0804">Transcription</keyword>
<keyword evidence="2" id="KW-0805">Transcription regulation</keyword>
<dbReference type="InterPro" id="IPR036390">
    <property type="entry name" value="WH_DNA-bd_sf"/>
</dbReference>
<accession>A0A7W7CS32</accession>
<dbReference type="InterPro" id="IPR000847">
    <property type="entry name" value="LysR_HTH_N"/>
</dbReference>
<gene>
    <name evidence="6" type="ORF">BKA14_003467</name>
</gene>
<dbReference type="InterPro" id="IPR036388">
    <property type="entry name" value="WH-like_DNA-bd_sf"/>
</dbReference>
<dbReference type="GO" id="GO:0003677">
    <property type="term" value="F:DNA binding"/>
    <property type="evidence" value="ECO:0007669"/>
    <property type="project" value="UniProtKB-KW"/>
</dbReference>
<dbReference type="PANTHER" id="PTHR30346:SF29">
    <property type="entry name" value="LYSR SUBSTRATE-BINDING"/>
    <property type="match status" value="1"/>
</dbReference>
<evidence type="ECO:0000256" key="1">
    <source>
        <dbReference type="ARBA" id="ARBA00009437"/>
    </source>
</evidence>
<comment type="caution">
    <text evidence="6">The sequence shown here is derived from an EMBL/GenBank/DDBJ whole genome shotgun (WGS) entry which is preliminary data.</text>
</comment>
<dbReference type="SUPFAM" id="SSF53850">
    <property type="entry name" value="Periplasmic binding protein-like II"/>
    <property type="match status" value="1"/>
</dbReference>
<proteinExistence type="inferred from homology"/>
<evidence type="ECO:0000256" key="3">
    <source>
        <dbReference type="ARBA" id="ARBA00023125"/>
    </source>
</evidence>
<dbReference type="EMBL" id="JACHMF010000001">
    <property type="protein sequence ID" value="MBB4693319.1"/>
    <property type="molecule type" value="Genomic_DNA"/>
</dbReference>
<dbReference type="Gene3D" id="1.10.10.10">
    <property type="entry name" value="Winged helix-like DNA-binding domain superfamily/Winged helix DNA-binding domain"/>
    <property type="match status" value="1"/>
</dbReference>
<keyword evidence="3 6" id="KW-0238">DNA-binding</keyword>
<dbReference type="Proteomes" id="UP000542742">
    <property type="component" value="Unassembled WGS sequence"/>
</dbReference>
<dbReference type="PRINTS" id="PR00039">
    <property type="entry name" value="HTHLYSR"/>
</dbReference>
<evidence type="ECO:0000313" key="7">
    <source>
        <dbReference type="Proteomes" id="UP000542742"/>
    </source>
</evidence>
<dbReference type="Pfam" id="PF00126">
    <property type="entry name" value="HTH_1"/>
    <property type="match status" value="1"/>
</dbReference>
<dbReference type="InterPro" id="IPR005119">
    <property type="entry name" value="LysR_subst-bd"/>
</dbReference>
<dbReference type="SUPFAM" id="SSF46785">
    <property type="entry name" value="Winged helix' DNA-binding domain"/>
    <property type="match status" value="1"/>
</dbReference>
<protein>
    <submittedName>
        <fullName evidence="6">DNA-binding transcriptional LysR family regulator</fullName>
    </submittedName>
</protein>
<feature type="domain" description="HTH lysR-type" evidence="5">
    <location>
        <begin position="4"/>
        <end position="61"/>
    </location>
</feature>
<dbReference type="GO" id="GO:0003700">
    <property type="term" value="F:DNA-binding transcription factor activity"/>
    <property type="evidence" value="ECO:0007669"/>
    <property type="project" value="InterPro"/>
</dbReference>
<keyword evidence="7" id="KW-1185">Reference proteome</keyword>
<comment type="similarity">
    <text evidence="1">Belongs to the LysR transcriptional regulatory family.</text>
</comment>
<evidence type="ECO:0000313" key="6">
    <source>
        <dbReference type="EMBL" id="MBB4693319.1"/>
    </source>
</evidence>
<dbReference type="PANTHER" id="PTHR30346">
    <property type="entry name" value="TRANSCRIPTIONAL DUAL REGULATOR HCAR-RELATED"/>
    <property type="match status" value="1"/>
</dbReference>
<dbReference type="RefSeq" id="WP_184951950.1">
    <property type="nucleotide sequence ID" value="NZ_BOMC01000080.1"/>
</dbReference>
<evidence type="ECO:0000256" key="2">
    <source>
        <dbReference type="ARBA" id="ARBA00023015"/>
    </source>
</evidence>
<evidence type="ECO:0000256" key="4">
    <source>
        <dbReference type="ARBA" id="ARBA00023163"/>
    </source>
</evidence>
<dbReference type="GO" id="GO:0032993">
    <property type="term" value="C:protein-DNA complex"/>
    <property type="evidence" value="ECO:0007669"/>
    <property type="project" value="TreeGrafter"/>
</dbReference>
<organism evidence="6 7">
    <name type="scientific">Paractinoplanes abujensis</name>
    <dbReference type="NCBI Taxonomy" id="882441"/>
    <lineage>
        <taxon>Bacteria</taxon>
        <taxon>Bacillati</taxon>
        <taxon>Actinomycetota</taxon>
        <taxon>Actinomycetes</taxon>
        <taxon>Micromonosporales</taxon>
        <taxon>Micromonosporaceae</taxon>
        <taxon>Paractinoplanes</taxon>
    </lineage>
</organism>
<evidence type="ECO:0000259" key="5">
    <source>
        <dbReference type="PROSITE" id="PS50931"/>
    </source>
</evidence>
<dbReference type="Gene3D" id="3.40.190.10">
    <property type="entry name" value="Periplasmic binding protein-like II"/>
    <property type="match status" value="2"/>
</dbReference>
<dbReference type="PROSITE" id="PS50931">
    <property type="entry name" value="HTH_LYSR"/>
    <property type="match status" value="1"/>
</dbReference>
<dbReference type="AlphaFoldDB" id="A0A7W7CS32"/>